<evidence type="ECO:0000313" key="4">
    <source>
        <dbReference type="EMBL" id="GAA4282831.1"/>
    </source>
</evidence>
<protein>
    <submittedName>
        <fullName evidence="4">Tripartite tricarboxylate transporter substrate binding protein</fullName>
    </submittedName>
</protein>
<dbReference type="InterPro" id="IPR005064">
    <property type="entry name" value="BUG"/>
</dbReference>
<sequence length="336" mass="35341">MKSRMISRFTVGTAAVASLALALTGCGDSGGGSASGGGNYPSKPINVNAPAEPGSGWDTTARAMVQVLEEEGIVDVPLPVQNKPGGTGCSWLTEMINNHQGKDDQIAISSLANQTMNERGLCEYGPDDATMIATLFVENFIVVGAEGGDITDLDGLIQSLKDDPAAVPVAAAGDDRLPFALLADAAGIDPQEVNFVDYEGGGEQTTALLNGDAKVAIAGLSEFRATLEAGDLTPIVSFAPEPLEAPFEQVPTAVDSGYDVTLGNWRGVYGPADMPEEAVTYWEETLQTMVESDAWQETVEKNQWTPEFLVGEEMAAYITEANETVREGVEKTEIGS</sequence>
<accession>A0ABP8EFX7</accession>
<gene>
    <name evidence="4" type="ORF">GCM10022261_03620</name>
</gene>
<dbReference type="Gene3D" id="3.40.190.10">
    <property type="entry name" value="Periplasmic binding protein-like II"/>
    <property type="match status" value="1"/>
</dbReference>
<dbReference type="PIRSF" id="PIRSF017082">
    <property type="entry name" value="YflP"/>
    <property type="match status" value="1"/>
</dbReference>
<evidence type="ECO:0000256" key="1">
    <source>
        <dbReference type="ARBA" id="ARBA00006987"/>
    </source>
</evidence>
<dbReference type="SUPFAM" id="SSF53850">
    <property type="entry name" value="Periplasmic binding protein-like II"/>
    <property type="match status" value="1"/>
</dbReference>
<keyword evidence="5" id="KW-1185">Reference proteome</keyword>
<dbReference type="PANTHER" id="PTHR42928">
    <property type="entry name" value="TRICARBOXYLATE-BINDING PROTEIN"/>
    <property type="match status" value="1"/>
</dbReference>
<comment type="caution">
    <text evidence="4">The sequence shown here is derived from an EMBL/GenBank/DDBJ whole genome shotgun (WGS) entry which is preliminary data.</text>
</comment>
<evidence type="ECO:0000313" key="5">
    <source>
        <dbReference type="Proteomes" id="UP001501586"/>
    </source>
</evidence>
<keyword evidence="3" id="KW-0732">Signal</keyword>
<name>A0ABP8EFX7_9MICO</name>
<dbReference type="EMBL" id="BAABAZ010000004">
    <property type="protein sequence ID" value="GAA4282831.1"/>
    <property type="molecule type" value="Genomic_DNA"/>
</dbReference>
<dbReference type="Pfam" id="PF03401">
    <property type="entry name" value="TctC"/>
    <property type="match status" value="1"/>
</dbReference>
<proteinExistence type="inferred from homology"/>
<dbReference type="CDD" id="cd07012">
    <property type="entry name" value="PBP2_Bug_TTT"/>
    <property type="match status" value="1"/>
</dbReference>
<reference evidence="5" key="1">
    <citation type="journal article" date="2019" name="Int. J. Syst. Evol. Microbiol.">
        <title>The Global Catalogue of Microorganisms (GCM) 10K type strain sequencing project: providing services to taxonomists for standard genome sequencing and annotation.</title>
        <authorList>
            <consortium name="The Broad Institute Genomics Platform"/>
            <consortium name="The Broad Institute Genome Sequencing Center for Infectious Disease"/>
            <person name="Wu L."/>
            <person name="Ma J."/>
        </authorList>
    </citation>
    <scope>NUCLEOTIDE SEQUENCE [LARGE SCALE GENOMIC DNA]</scope>
    <source>
        <strain evidence="5">JCM 17458</strain>
    </source>
</reference>
<dbReference type="PANTHER" id="PTHR42928:SF3">
    <property type="entry name" value="UPF0065 PROTEIN YFLP"/>
    <property type="match status" value="1"/>
</dbReference>
<dbReference type="PROSITE" id="PS51257">
    <property type="entry name" value="PROKAR_LIPOPROTEIN"/>
    <property type="match status" value="1"/>
</dbReference>
<feature type="signal peptide" evidence="3">
    <location>
        <begin position="1"/>
        <end position="22"/>
    </location>
</feature>
<organism evidence="4 5">
    <name type="scientific">Brevibacterium daeguense</name>
    <dbReference type="NCBI Taxonomy" id="909936"/>
    <lineage>
        <taxon>Bacteria</taxon>
        <taxon>Bacillati</taxon>
        <taxon>Actinomycetota</taxon>
        <taxon>Actinomycetes</taxon>
        <taxon>Micrococcales</taxon>
        <taxon>Brevibacteriaceae</taxon>
        <taxon>Brevibacterium</taxon>
    </lineage>
</organism>
<dbReference type="InterPro" id="IPR042100">
    <property type="entry name" value="Bug_dom1"/>
</dbReference>
<evidence type="ECO:0000256" key="3">
    <source>
        <dbReference type="SAM" id="SignalP"/>
    </source>
</evidence>
<dbReference type="Proteomes" id="UP001501586">
    <property type="component" value="Unassembled WGS sequence"/>
</dbReference>
<dbReference type="Gene3D" id="3.40.190.150">
    <property type="entry name" value="Bordetella uptake gene, domain 1"/>
    <property type="match status" value="1"/>
</dbReference>
<feature type="chain" id="PRO_5046493011" evidence="3">
    <location>
        <begin position="23"/>
        <end position="336"/>
    </location>
</feature>
<evidence type="ECO:0000256" key="2">
    <source>
        <dbReference type="SAM" id="MobiDB-lite"/>
    </source>
</evidence>
<comment type="similarity">
    <text evidence="1">Belongs to the UPF0065 (bug) family.</text>
</comment>
<feature type="region of interest" description="Disordered" evidence="2">
    <location>
        <begin position="32"/>
        <end position="55"/>
    </location>
</feature>